<protein>
    <submittedName>
        <fullName evidence="1">Uncharacterized protein</fullName>
    </submittedName>
</protein>
<organism evidence="1 2">
    <name type="scientific">Myxococcus xanthus</name>
    <dbReference type="NCBI Taxonomy" id="34"/>
    <lineage>
        <taxon>Bacteria</taxon>
        <taxon>Pseudomonadati</taxon>
        <taxon>Myxococcota</taxon>
        <taxon>Myxococcia</taxon>
        <taxon>Myxococcales</taxon>
        <taxon>Cystobacterineae</taxon>
        <taxon>Myxococcaceae</taxon>
        <taxon>Myxococcus</taxon>
    </lineage>
</organism>
<evidence type="ECO:0000313" key="1">
    <source>
        <dbReference type="EMBL" id="QDE70612.1"/>
    </source>
</evidence>
<dbReference type="EMBL" id="CP017174">
    <property type="protein sequence ID" value="QDE70612.1"/>
    <property type="molecule type" value="Genomic_DNA"/>
</dbReference>
<name>A0AAE6KUP4_MYXXA</name>
<dbReference type="AlphaFoldDB" id="A0AAE6KUP4"/>
<dbReference type="Proteomes" id="UP000320179">
    <property type="component" value="Chromosome"/>
</dbReference>
<reference evidence="1 2" key="1">
    <citation type="journal article" date="2019" name="Science">
        <title>Social genes are selection hotspots in kin groups of a soil microbe.</title>
        <authorList>
            <person name="Wielgoss S."/>
            <person name="Wolfensberger R."/>
            <person name="Sun L."/>
            <person name="Fiegna F."/>
            <person name="Velicer G.J."/>
        </authorList>
    </citation>
    <scope>NUCLEOTIDE SEQUENCE [LARGE SCALE GENOMIC DNA]</scope>
    <source>
        <strain evidence="1 2">MC3.5.9c15</strain>
    </source>
</reference>
<proteinExistence type="predicted"/>
<evidence type="ECO:0000313" key="2">
    <source>
        <dbReference type="Proteomes" id="UP000320179"/>
    </source>
</evidence>
<accession>A0AAE6KUP4</accession>
<sequence length="237" mass="25855">MSLETQHHTRRPPSSAALAERYRVKRLLPGVLLACFLALPATALAQRGGQGWSVLAGETLGRGNTAFHGQIGWPGISLGLLHGGSERFDIGGKFSFNWGREGWVRYTDPGIKLQAWMRLQLVKERNFSLALTFQPGPFFYFNRHDTDVGLALPVGLVVGIPAGSAVMVNLGLDIPFHVYFGEGIGPVFPVLVGGGLEYFVNRQLGVTFNVRLGPAVIPDIDDTEFTLEALFGVAYRF</sequence>
<gene>
    <name evidence="1" type="ORF">BHS09_28610</name>
</gene>